<dbReference type="GO" id="GO:0042119">
    <property type="term" value="P:neutrophil activation"/>
    <property type="evidence" value="ECO:0007669"/>
    <property type="project" value="TreeGrafter"/>
</dbReference>
<dbReference type="GO" id="GO:0050778">
    <property type="term" value="P:positive regulation of immune response"/>
    <property type="evidence" value="ECO:0007669"/>
    <property type="project" value="TreeGrafter"/>
</dbReference>
<dbReference type="InterPro" id="IPR003443">
    <property type="entry name" value="IL-15/IL-21_fam"/>
</dbReference>
<dbReference type="KEGG" id="pvt:110075770"/>
<comment type="similarity">
    <text evidence="2 7">Belongs to the IL-15/IL-21 family.</text>
</comment>
<dbReference type="Pfam" id="PF02372">
    <property type="entry name" value="IL15"/>
    <property type="match status" value="1"/>
</dbReference>
<keyword evidence="5" id="KW-0732">Signal</keyword>
<evidence type="ECO:0000256" key="6">
    <source>
        <dbReference type="ARBA" id="ARBA00023157"/>
    </source>
</evidence>
<evidence type="ECO:0000256" key="3">
    <source>
        <dbReference type="ARBA" id="ARBA00022514"/>
    </source>
</evidence>
<keyword evidence="8" id="KW-1185">Reference proteome</keyword>
<evidence type="ECO:0000313" key="8">
    <source>
        <dbReference type="Proteomes" id="UP001652642"/>
    </source>
</evidence>
<organism evidence="8 9">
    <name type="scientific">Pogona vitticeps</name>
    <name type="common">central bearded dragon</name>
    <dbReference type="NCBI Taxonomy" id="103695"/>
    <lineage>
        <taxon>Eukaryota</taxon>
        <taxon>Metazoa</taxon>
        <taxon>Chordata</taxon>
        <taxon>Craniata</taxon>
        <taxon>Vertebrata</taxon>
        <taxon>Euteleostomi</taxon>
        <taxon>Lepidosauria</taxon>
        <taxon>Squamata</taxon>
        <taxon>Bifurcata</taxon>
        <taxon>Unidentata</taxon>
        <taxon>Episquamata</taxon>
        <taxon>Toxicofera</taxon>
        <taxon>Iguania</taxon>
        <taxon>Acrodonta</taxon>
        <taxon>Agamidae</taxon>
        <taxon>Amphibolurinae</taxon>
        <taxon>Pogona</taxon>
    </lineage>
</organism>
<evidence type="ECO:0000256" key="7">
    <source>
        <dbReference type="RuleBase" id="RU003453"/>
    </source>
</evidence>
<dbReference type="OrthoDB" id="9428906at2759"/>
<dbReference type="Proteomes" id="UP001652642">
    <property type="component" value="Chromosome 9"/>
</dbReference>
<keyword evidence="3 7" id="KW-0202">Cytokine</keyword>
<evidence type="ECO:0000256" key="4">
    <source>
        <dbReference type="ARBA" id="ARBA00022525"/>
    </source>
</evidence>
<name>A0A6J0T2V4_9SAUR</name>
<reference evidence="9" key="1">
    <citation type="submission" date="2025-08" db="UniProtKB">
        <authorList>
            <consortium name="RefSeq"/>
        </authorList>
    </citation>
    <scope>IDENTIFICATION</scope>
</reference>
<dbReference type="GO" id="GO:0042102">
    <property type="term" value="P:positive regulation of T cell proliferation"/>
    <property type="evidence" value="ECO:0007669"/>
    <property type="project" value="TreeGrafter"/>
</dbReference>
<gene>
    <name evidence="9" type="primary">LOC110075770</name>
</gene>
<protein>
    <recommendedName>
        <fullName evidence="7">Interleukin</fullName>
    </recommendedName>
</protein>
<dbReference type="AlphaFoldDB" id="A0A6J0T2V4"/>
<dbReference type="Gene3D" id="1.20.1250.70">
    <property type="entry name" value="Interleukin-15/Interleukin-21"/>
    <property type="match status" value="1"/>
</dbReference>
<dbReference type="SUPFAM" id="SSF47266">
    <property type="entry name" value="4-helical cytokines"/>
    <property type="match status" value="1"/>
</dbReference>
<dbReference type="GO" id="GO:0005126">
    <property type="term" value="F:cytokine receptor binding"/>
    <property type="evidence" value="ECO:0007669"/>
    <property type="project" value="InterPro"/>
</dbReference>
<comment type="subcellular location">
    <subcellularLocation>
        <location evidence="1">Secreted</location>
    </subcellularLocation>
</comment>
<keyword evidence="6" id="KW-1015">Disulfide bond</keyword>
<dbReference type="GO" id="GO:0005125">
    <property type="term" value="F:cytokine activity"/>
    <property type="evidence" value="ECO:0007669"/>
    <property type="project" value="UniProtKB-KW"/>
</dbReference>
<keyword evidence="4" id="KW-0964">Secreted</keyword>
<dbReference type="InParanoid" id="A0A6J0T2V4"/>
<evidence type="ECO:0000256" key="5">
    <source>
        <dbReference type="ARBA" id="ARBA00022729"/>
    </source>
</evidence>
<dbReference type="PANTHER" id="PTHR14356">
    <property type="entry name" value="INTERLEUKIN-15-RELATED"/>
    <property type="match status" value="1"/>
</dbReference>
<dbReference type="GO" id="GO:0001819">
    <property type="term" value="P:positive regulation of cytokine production"/>
    <property type="evidence" value="ECO:0007669"/>
    <property type="project" value="TreeGrafter"/>
</dbReference>
<proteinExistence type="inferred from homology"/>
<dbReference type="InterPro" id="IPR009079">
    <property type="entry name" value="4_helix_cytokine-like_core"/>
</dbReference>
<evidence type="ECO:0000256" key="1">
    <source>
        <dbReference type="ARBA" id="ARBA00004613"/>
    </source>
</evidence>
<dbReference type="GeneID" id="110075770"/>
<dbReference type="GO" id="GO:0005615">
    <property type="term" value="C:extracellular space"/>
    <property type="evidence" value="ECO:0007669"/>
    <property type="project" value="UniProtKB-KW"/>
</dbReference>
<dbReference type="PANTHER" id="PTHR14356:SF3">
    <property type="entry name" value="INTERLEUKIN-15"/>
    <property type="match status" value="1"/>
</dbReference>
<evidence type="ECO:0000313" key="9">
    <source>
        <dbReference type="RefSeq" id="XP_020642957.2"/>
    </source>
</evidence>
<accession>A0A6J0T2V4</accession>
<evidence type="ECO:0000256" key="2">
    <source>
        <dbReference type="ARBA" id="ARBA00006050"/>
    </source>
</evidence>
<dbReference type="GO" id="GO:0006955">
    <property type="term" value="P:immune response"/>
    <property type="evidence" value="ECO:0007669"/>
    <property type="project" value="InterPro"/>
</dbReference>
<sequence length="284" mass="31354">MGQGSLPSATQQGLSSRLLLAPEQNPPPFSASHVSGASVHMKAVCQHMRFSPGEEASSAVKSSAVECAESMWSTNRFRDPAWNSRDPPEGMEKEIILQESSEPPNHVAAVHAELLRSGMRPSRAREIPHPSASSSSLQSLYHFLLAVSLMGLSTSQPPQCQREQISLLSSMIQLLGNSSGDGALYTPQDITVCYADNLKCFYLELQVMLEEQEEHKALLSRLILRLGKKRQAEGWIQRCPTCKPCESHPRKPMLAFLKKLWELFRFSCITSDGPRRGDCPSPAP</sequence>
<dbReference type="RefSeq" id="XP_020642957.2">
    <property type="nucleotide sequence ID" value="XM_020787298.2"/>
</dbReference>